<reference evidence="1 2" key="1">
    <citation type="submission" date="2022-04" db="EMBL/GenBank/DDBJ databases">
        <authorList>
            <person name="Ye Y.-Q."/>
            <person name="Du Z.-J."/>
        </authorList>
    </citation>
    <scope>NUCLEOTIDE SEQUENCE [LARGE SCALE GENOMIC DNA]</scope>
    <source>
        <strain evidence="1 2">A6E488</strain>
    </source>
</reference>
<dbReference type="NCBIfam" id="TIGR03292">
    <property type="entry name" value="PhnH_redo"/>
    <property type="match status" value="1"/>
</dbReference>
<comment type="caution">
    <text evidence="1">The sequence shown here is derived from an EMBL/GenBank/DDBJ whole genome shotgun (WGS) entry which is preliminary data.</text>
</comment>
<evidence type="ECO:0000313" key="2">
    <source>
        <dbReference type="Proteomes" id="UP001320898"/>
    </source>
</evidence>
<dbReference type="PIRSF" id="PIRSF020680">
    <property type="entry name" value="PhnH"/>
    <property type="match status" value="1"/>
</dbReference>
<protein>
    <submittedName>
        <fullName evidence="1">Phosphonate C-P lyase system protein PhnH</fullName>
    </submittedName>
</protein>
<keyword evidence="1" id="KW-0456">Lyase</keyword>
<dbReference type="EMBL" id="JALIDZ010000015">
    <property type="protein sequence ID" value="MCT8974815.1"/>
    <property type="molecule type" value="Genomic_DNA"/>
</dbReference>
<dbReference type="Gene3D" id="3.40.50.11310">
    <property type="entry name" value="Bacterial phosphonate metabolism protein PhnH"/>
    <property type="match status" value="1"/>
</dbReference>
<evidence type="ECO:0000313" key="1">
    <source>
        <dbReference type="EMBL" id="MCT8974815.1"/>
    </source>
</evidence>
<gene>
    <name evidence="1" type="primary">phnH</name>
    <name evidence="1" type="ORF">MUB46_23405</name>
</gene>
<dbReference type="Proteomes" id="UP001320898">
    <property type="component" value="Unassembled WGS sequence"/>
</dbReference>
<dbReference type="InterPro" id="IPR008772">
    <property type="entry name" value="Phosphonate_metab_PhnH"/>
</dbReference>
<proteinExistence type="predicted"/>
<sequence>MTAHAAMTETLSGGFAHPVFDSQAVFRRVMSAMASPGKVVELTAKTAPPPPLSRAAGALALTLFDHETPVWLDRDLAAAQAVSDWLRFHTGAPITQVPDEAAFALVSDPARMPALSAFGQGTADYPDRSTTLIVAVETLKDQNLITLRGPGIATTATLAPGPLPVGFADQLRANHAQFPRGVDLVFVCGDTLSALPRSTRTEGA</sequence>
<dbReference type="RefSeq" id="WP_261618402.1">
    <property type="nucleotide sequence ID" value="NZ_JALIDZ010000015.1"/>
</dbReference>
<dbReference type="Pfam" id="PF05845">
    <property type="entry name" value="PhnH"/>
    <property type="match status" value="1"/>
</dbReference>
<dbReference type="InterPro" id="IPR038058">
    <property type="entry name" value="PhnH-like_sp"/>
</dbReference>
<organism evidence="1 2">
    <name type="scientific">Microbaculum marinisediminis</name>
    <dbReference type="NCBI Taxonomy" id="2931392"/>
    <lineage>
        <taxon>Bacteria</taxon>
        <taxon>Pseudomonadati</taxon>
        <taxon>Pseudomonadota</taxon>
        <taxon>Alphaproteobacteria</taxon>
        <taxon>Hyphomicrobiales</taxon>
        <taxon>Tepidamorphaceae</taxon>
        <taxon>Microbaculum</taxon>
    </lineage>
</organism>
<dbReference type="SUPFAM" id="SSF159709">
    <property type="entry name" value="PhnH-like"/>
    <property type="match status" value="1"/>
</dbReference>
<dbReference type="GO" id="GO:0019634">
    <property type="term" value="P:organic phosphonate metabolic process"/>
    <property type="evidence" value="ECO:0007669"/>
    <property type="project" value="InterPro"/>
</dbReference>
<name>A0AAW5R611_9HYPH</name>
<accession>A0AAW5R611</accession>
<dbReference type="AlphaFoldDB" id="A0AAW5R611"/>
<keyword evidence="2" id="KW-1185">Reference proteome</keyword>
<dbReference type="GO" id="GO:0016829">
    <property type="term" value="F:lyase activity"/>
    <property type="evidence" value="ECO:0007669"/>
    <property type="project" value="UniProtKB-KW"/>
</dbReference>